<comment type="caution">
    <text evidence="3">The sequence shown here is derived from an EMBL/GenBank/DDBJ whole genome shotgun (WGS) entry which is preliminary data.</text>
</comment>
<dbReference type="RefSeq" id="WP_109821413.1">
    <property type="nucleotide sequence ID" value="NZ_QGKL01000002.1"/>
</dbReference>
<organism evidence="3 4">
    <name type="scientific">Leucothrix arctica</name>
    <dbReference type="NCBI Taxonomy" id="1481894"/>
    <lineage>
        <taxon>Bacteria</taxon>
        <taxon>Pseudomonadati</taxon>
        <taxon>Pseudomonadota</taxon>
        <taxon>Gammaproteobacteria</taxon>
        <taxon>Thiotrichales</taxon>
        <taxon>Thiotrichaceae</taxon>
        <taxon>Leucothrix</taxon>
    </lineage>
</organism>
<feature type="signal peptide" evidence="1">
    <location>
        <begin position="1"/>
        <end position="25"/>
    </location>
</feature>
<dbReference type="EMBL" id="QGKL01000002">
    <property type="protein sequence ID" value="PWQ99727.1"/>
    <property type="molecule type" value="Genomic_DNA"/>
</dbReference>
<keyword evidence="4" id="KW-1185">Reference proteome</keyword>
<dbReference type="InterPro" id="IPR018247">
    <property type="entry name" value="EF_Hand_1_Ca_BS"/>
</dbReference>
<evidence type="ECO:0000313" key="4">
    <source>
        <dbReference type="Proteomes" id="UP000245506"/>
    </source>
</evidence>
<dbReference type="OrthoDB" id="5624536at2"/>
<sequence length="197" mass="21557">MTKYSKCLRPSSWAKSLLSSLVLSAAIVPYASAHLMVAQHGTLNIKDSGVFMVLSVPMSAFDNIDDDGNGKISPTEFAKHRKDIIKEIKEKVALTDNDGARPLQGLLLTPVVPHIVPKAGSKQLVIMGRFTLASKDTATNSSGLTFHVGLFGKGAEEKTLEITATRRLSKEIAAQKHKFELTHERFENKLFAQNVNQ</sequence>
<dbReference type="GO" id="GO:0005509">
    <property type="term" value="F:calcium ion binding"/>
    <property type="evidence" value="ECO:0007669"/>
    <property type="project" value="InterPro"/>
</dbReference>
<feature type="domain" description="EF-hand" evidence="2">
    <location>
        <begin position="52"/>
        <end position="87"/>
    </location>
</feature>
<proteinExistence type="predicted"/>
<dbReference type="AlphaFoldDB" id="A0A317CNG2"/>
<gene>
    <name evidence="3" type="ORF">DKT75_00145</name>
</gene>
<accession>A0A317CNG2</accession>
<dbReference type="PROSITE" id="PS00018">
    <property type="entry name" value="EF_HAND_1"/>
    <property type="match status" value="1"/>
</dbReference>
<protein>
    <recommendedName>
        <fullName evidence="2">EF-hand domain-containing protein</fullName>
    </recommendedName>
</protein>
<keyword evidence="1" id="KW-0732">Signal</keyword>
<evidence type="ECO:0000259" key="2">
    <source>
        <dbReference type="PROSITE" id="PS50222"/>
    </source>
</evidence>
<feature type="chain" id="PRO_5016410874" description="EF-hand domain-containing protein" evidence="1">
    <location>
        <begin position="26"/>
        <end position="197"/>
    </location>
</feature>
<dbReference type="Proteomes" id="UP000245506">
    <property type="component" value="Unassembled WGS sequence"/>
</dbReference>
<reference evidence="3 4" key="1">
    <citation type="submission" date="2018-05" db="EMBL/GenBank/DDBJ databases">
        <title>Leucothrix arctica sp. nov., isolated from Arctic seawater.</title>
        <authorList>
            <person name="Choi A."/>
            <person name="Baek K."/>
        </authorList>
    </citation>
    <scope>NUCLEOTIDE SEQUENCE [LARGE SCALE GENOMIC DNA]</scope>
    <source>
        <strain evidence="3 4">IMCC9719</strain>
    </source>
</reference>
<dbReference type="PROSITE" id="PS50222">
    <property type="entry name" value="EF_HAND_2"/>
    <property type="match status" value="1"/>
</dbReference>
<evidence type="ECO:0000313" key="3">
    <source>
        <dbReference type="EMBL" id="PWQ99727.1"/>
    </source>
</evidence>
<name>A0A317CNG2_9GAMM</name>
<dbReference type="InterPro" id="IPR002048">
    <property type="entry name" value="EF_hand_dom"/>
</dbReference>
<evidence type="ECO:0000256" key="1">
    <source>
        <dbReference type="SAM" id="SignalP"/>
    </source>
</evidence>